<feature type="region of interest" description="Disordered" evidence="1">
    <location>
        <begin position="1"/>
        <end position="347"/>
    </location>
</feature>
<protein>
    <recommendedName>
        <fullName evidence="2">MINDY deubiquitinase domain-containing protein</fullName>
    </recommendedName>
</protein>
<feature type="compositionally biased region" description="Polar residues" evidence="1">
    <location>
        <begin position="952"/>
        <end position="964"/>
    </location>
</feature>
<gene>
    <name evidence="3" type="ORF">LTR69_006626</name>
</gene>
<dbReference type="PANTHER" id="PTHR18063:SF6">
    <property type="entry name" value="UBIQUITIN CARBOXYL-TERMINAL HYDROLASE"/>
    <property type="match status" value="1"/>
</dbReference>
<name>A0ABR0J845_9EURO</name>
<feature type="compositionally biased region" description="Low complexity" evidence="1">
    <location>
        <begin position="984"/>
        <end position="1000"/>
    </location>
</feature>
<dbReference type="EMBL" id="JAVRRF010000014">
    <property type="protein sequence ID" value="KAK5058222.1"/>
    <property type="molecule type" value="Genomic_DNA"/>
</dbReference>
<feature type="region of interest" description="Disordered" evidence="1">
    <location>
        <begin position="796"/>
        <end position="1008"/>
    </location>
</feature>
<feature type="compositionally biased region" description="Polar residues" evidence="1">
    <location>
        <begin position="307"/>
        <end position="320"/>
    </location>
</feature>
<evidence type="ECO:0000313" key="3">
    <source>
        <dbReference type="EMBL" id="KAK5058222.1"/>
    </source>
</evidence>
<feature type="compositionally biased region" description="Polar residues" evidence="1">
    <location>
        <begin position="87"/>
        <end position="100"/>
    </location>
</feature>
<feature type="compositionally biased region" description="Polar residues" evidence="1">
    <location>
        <begin position="13"/>
        <end position="23"/>
    </location>
</feature>
<dbReference type="InterPro" id="IPR007518">
    <property type="entry name" value="MINDY"/>
</dbReference>
<reference evidence="3 4" key="1">
    <citation type="submission" date="2023-08" db="EMBL/GenBank/DDBJ databases">
        <title>Black Yeasts Isolated from many extreme environments.</title>
        <authorList>
            <person name="Coleine C."/>
            <person name="Stajich J.E."/>
            <person name="Selbmann L."/>
        </authorList>
    </citation>
    <scope>NUCLEOTIDE SEQUENCE [LARGE SCALE GENOMIC DNA]</scope>
    <source>
        <strain evidence="3 4">CCFEE 6328</strain>
    </source>
</reference>
<evidence type="ECO:0000259" key="2">
    <source>
        <dbReference type="Pfam" id="PF04424"/>
    </source>
</evidence>
<feature type="domain" description="MINDY deubiquitinase" evidence="2">
    <location>
        <begin position="437"/>
        <end position="739"/>
    </location>
</feature>
<evidence type="ECO:0000256" key="1">
    <source>
        <dbReference type="SAM" id="MobiDB-lite"/>
    </source>
</evidence>
<feature type="compositionally biased region" description="Polar residues" evidence="1">
    <location>
        <begin position="901"/>
        <end position="928"/>
    </location>
</feature>
<feature type="compositionally biased region" description="Polar residues" evidence="1">
    <location>
        <begin position="242"/>
        <end position="255"/>
    </location>
</feature>
<feature type="compositionally biased region" description="Pro residues" evidence="1">
    <location>
        <begin position="275"/>
        <end position="291"/>
    </location>
</feature>
<dbReference type="PANTHER" id="PTHR18063">
    <property type="entry name" value="NF-E2 INDUCIBLE PROTEIN"/>
    <property type="match status" value="1"/>
</dbReference>
<feature type="compositionally biased region" description="Low complexity" evidence="1">
    <location>
        <begin position="814"/>
        <end position="832"/>
    </location>
</feature>
<feature type="compositionally biased region" description="Polar residues" evidence="1">
    <location>
        <begin position="188"/>
        <end position="202"/>
    </location>
</feature>
<dbReference type="InterPro" id="IPR033979">
    <property type="entry name" value="MINDY_domain"/>
</dbReference>
<organism evidence="3 4">
    <name type="scientific">Exophiala sideris</name>
    <dbReference type="NCBI Taxonomy" id="1016849"/>
    <lineage>
        <taxon>Eukaryota</taxon>
        <taxon>Fungi</taxon>
        <taxon>Dikarya</taxon>
        <taxon>Ascomycota</taxon>
        <taxon>Pezizomycotina</taxon>
        <taxon>Eurotiomycetes</taxon>
        <taxon>Chaetothyriomycetidae</taxon>
        <taxon>Chaetothyriales</taxon>
        <taxon>Herpotrichiellaceae</taxon>
        <taxon>Exophiala</taxon>
    </lineage>
</organism>
<feature type="compositionally biased region" description="Basic and acidic residues" evidence="1">
    <location>
        <begin position="205"/>
        <end position="229"/>
    </location>
</feature>
<feature type="compositionally biased region" description="Polar residues" evidence="1">
    <location>
        <begin position="43"/>
        <end position="57"/>
    </location>
</feature>
<sequence>MVSRKTSLPYPASPSSQAHTPPHNTGVHANLIPDSADLPPVTRSPTSAQGSFQNTDNPWADGGTNDLRSDRPLPDILRAGPRPLENTGPSLTQNALSNVPQALRVGQPQEDTPRSSLDSNRSKGFWEESDDEEAERSQSPKKSLVPPEVDAHSDAWVNVESAEKSPGIKRKPVAVMSPQPEPPPASHFASNNPFRRPSQQVQAADDLHGPDWSEDAIRSDKGKEPDRGDAGAPTDYFKGLSLGNNTVPDLSSYNGQEGPEAPLEKWQNEKLTVQPPMPQAPPPPPPPPFEPFSPLSKQPGLIPVSPQPASVENPWSSNLSLAAPTPSPIPFSPSQKNVSNYNDDLLDRGQHTGVLSLKDELETLPNAAEAPTQSQDEPSLLEDDVGPPLPARPARRSDSEYFAPPEGPPPLKAARPTIRTTVPSEEQVARMVEQRNETYQIKHFNWFDHSSRKLRRSSMLTQNKNGPCPLLALVNALILGAQNESQAVLDEALRSREQVTLGLIIETLMDELLSRGYEAVGGDLPDVDELNSFLMRLRTGMNANPRFVSASTAPPNLMDADDSMLHEPQRQRAQQRLGTFETTTDMKLYGAFSVPLIHGWLPDPATDTAKAFARSAPTYEDAQALQFGEEELEYKMSRQGLTPAEQNMWEDIQAIKDFLKTYPTQLTPTGLEVVRDTIAPGSFAIMFRNDHFSTVYKHPESGQLFTLITDAGYADRDEIIWESLLDISGKHNEFFSGDFMPISHHDGADESSTHPASRRTSQLLTVSNQDVATPMSPQEQQEQHDADFAMALQLQEEEEQRQRAERNRRRSCANTPSENNSRNNNPRRSTGNIPITLSRPQPEARPAIPPRTSHAPASVAVNRPVDPAEEAPPPLYEEAVKGQPYIPPLGSPLHPSAEPSPMNSNTQLTGTVSNTSTSAIEPTSSHQSGPPPGAGPSVLRRQQPGRRASAYSEMSQHYSPQQQRLPGGYGYHAAQAQSLGGGPLRQSNMQRMQQQQLQQQQDRDCIVM</sequence>
<keyword evidence="4" id="KW-1185">Reference proteome</keyword>
<comment type="caution">
    <text evidence="3">The sequence shown here is derived from an EMBL/GenBank/DDBJ whole genome shotgun (WGS) entry which is preliminary data.</text>
</comment>
<dbReference type="Proteomes" id="UP001345691">
    <property type="component" value="Unassembled WGS sequence"/>
</dbReference>
<dbReference type="Pfam" id="PF04424">
    <property type="entry name" value="MINDY_DUB"/>
    <property type="match status" value="1"/>
</dbReference>
<feature type="compositionally biased region" description="Polar residues" evidence="1">
    <location>
        <begin position="332"/>
        <end position="342"/>
    </location>
</feature>
<feature type="region of interest" description="Disordered" evidence="1">
    <location>
        <begin position="368"/>
        <end position="416"/>
    </location>
</feature>
<evidence type="ECO:0000313" key="4">
    <source>
        <dbReference type="Proteomes" id="UP001345691"/>
    </source>
</evidence>
<accession>A0ABR0J845</accession>
<proteinExistence type="predicted"/>